<dbReference type="GO" id="GO:0016020">
    <property type="term" value="C:membrane"/>
    <property type="evidence" value="ECO:0007669"/>
    <property type="project" value="UniProtKB-SubCell"/>
</dbReference>
<keyword evidence="9" id="KW-1071">Ligand-gated ion channel</keyword>
<dbReference type="SUPFAM" id="SSF53850">
    <property type="entry name" value="Periplasmic binding protein-like II"/>
    <property type="match status" value="1"/>
</dbReference>
<feature type="domain" description="Ionotropic glutamate receptor C-terminal" evidence="12">
    <location>
        <begin position="1"/>
        <end position="103"/>
    </location>
</feature>
<dbReference type="FunFam" id="3.40.190.10:FF:000175">
    <property type="entry name" value="Glutamate receptor"/>
    <property type="match status" value="1"/>
</dbReference>
<keyword evidence="3 11" id="KW-0812">Transmembrane</keyword>
<dbReference type="EMBL" id="CP136893">
    <property type="protein sequence ID" value="WOL04888.1"/>
    <property type="molecule type" value="Genomic_DNA"/>
</dbReference>
<dbReference type="Proteomes" id="UP001327560">
    <property type="component" value="Chromosome 4"/>
</dbReference>
<name>A0AAQ3QD79_9LILI</name>
<evidence type="ECO:0000256" key="7">
    <source>
        <dbReference type="ARBA" id="ARBA00023170"/>
    </source>
</evidence>
<evidence type="ECO:0000256" key="3">
    <source>
        <dbReference type="ARBA" id="ARBA00022692"/>
    </source>
</evidence>
<proteinExistence type="predicted"/>
<organism evidence="13 14">
    <name type="scientific">Canna indica</name>
    <name type="common">Indian-shot</name>
    <dbReference type="NCBI Taxonomy" id="4628"/>
    <lineage>
        <taxon>Eukaryota</taxon>
        <taxon>Viridiplantae</taxon>
        <taxon>Streptophyta</taxon>
        <taxon>Embryophyta</taxon>
        <taxon>Tracheophyta</taxon>
        <taxon>Spermatophyta</taxon>
        <taxon>Magnoliopsida</taxon>
        <taxon>Liliopsida</taxon>
        <taxon>Zingiberales</taxon>
        <taxon>Cannaceae</taxon>
        <taxon>Canna</taxon>
    </lineage>
</organism>
<keyword evidence="7 13" id="KW-0675">Receptor</keyword>
<keyword evidence="2" id="KW-0813">Transport</keyword>
<evidence type="ECO:0000256" key="6">
    <source>
        <dbReference type="ARBA" id="ARBA00023136"/>
    </source>
</evidence>
<keyword evidence="4 11" id="KW-1133">Transmembrane helix</keyword>
<evidence type="ECO:0000256" key="11">
    <source>
        <dbReference type="SAM" id="Phobius"/>
    </source>
</evidence>
<evidence type="ECO:0000256" key="1">
    <source>
        <dbReference type="ARBA" id="ARBA00004141"/>
    </source>
</evidence>
<evidence type="ECO:0000256" key="5">
    <source>
        <dbReference type="ARBA" id="ARBA00023065"/>
    </source>
</evidence>
<gene>
    <name evidence="13" type="ORF">Cni_G13610</name>
</gene>
<keyword evidence="14" id="KW-1185">Reference proteome</keyword>
<keyword evidence="6 11" id="KW-0472">Membrane</keyword>
<evidence type="ECO:0000259" key="12">
    <source>
        <dbReference type="SMART" id="SM00079"/>
    </source>
</evidence>
<comment type="subcellular location">
    <subcellularLocation>
        <location evidence="1">Membrane</location>
        <topology evidence="1">Multi-pass membrane protein</topology>
    </subcellularLocation>
</comment>
<keyword evidence="5" id="KW-0406">Ion transport</keyword>
<dbReference type="InterPro" id="IPR001320">
    <property type="entry name" value="Iontro_rcpt_C"/>
</dbReference>
<evidence type="ECO:0000256" key="8">
    <source>
        <dbReference type="ARBA" id="ARBA00023180"/>
    </source>
</evidence>
<evidence type="ECO:0000313" key="14">
    <source>
        <dbReference type="Proteomes" id="UP001327560"/>
    </source>
</evidence>
<dbReference type="PANTHER" id="PTHR18966">
    <property type="entry name" value="IONOTROPIC GLUTAMATE RECEPTOR"/>
    <property type="match status" value="1"/>
</dbReference>
<sequence length="223" mass="25105">MMAELNIAESRLVALNTPEQYARALELGPDDGGVAAIVDELPYIELFLSNNCKYRTVGQVFTKSGWGFAFPRDSPLAVDLSTAILTLSENGDLQRIHDKWLARGGCTSQDTDIDSSRLSLGSFWGLFLFSGLVCVLALVVFFTRIFCQYSKYSSQDERRMSDPERSFRRPMCLNSIKELISFVDKKEEDVKSVIKQKTSCKQKQSIQVYNGENEISDKFILPA</sequence>
<reference evidence="13 14" key="1">
    <citation type="submission" date="2023-10" db="EMBL/GenBank/DDBJ databases">
        <title>Chromosome-scale genome assembly provides insights into flower coloration mechanisms of Canna indica.</title>
        <authorList>
            <person name="Li C."/>
        </authorList>
    </citation>
    <scope>NUCLEOTIDE SEQUENCE [LARGE SCALE GENOMIC DNA]</scope>
    <source>
        <tissue evidence="13">Flower</tissue>
    </source>
</reference>
<evidence type="ECO:0000256" key="2">
    <source>
        <dbReference type="ARBA" id="ARBA00022448"/>
    </source>
</evidence>
<keyword evidence="8" id="KW-0325">Glycoprotein</keyword>
<evidence type="ECO:0000256" key="10">
    <source>
        <dbReference type="ARBA" id="ARBA00023303"/>
    </source>
</evidence>
<protein>
    <submittedName>
        <fullName evidence="13">Glutamate receptor 3.4-like isoform X1</fullName>
    </submittedName>
</protein>
<dbReference type="SMART" id="SM00079">
    <property type="entry name" value="PBPe"/>
    <property type="match status" value="1"/>
</dbReference>
<evidence type="ECO:0000256" key="9">
    <source>
        <dbReference type="ARBA" id="ARBA00023286"/>
    </source>
</evidence>
<keyword evidence="10" id="KW-0407">Ion channel</keyword>
<evidence type="ECO:0000313" key="13">
    <source>
        <dbReference type="EMBL" id="WOL04888.1"/>
    </source>
</evidence>
<feature type="transmembrane region" description="Helical" evidence="11">
    <location>
        <begin position="123"/>
        <end position="147"/>
    </location>
</feature>
<dbReference type="AlphaFoldDB" id="A0AAQ3QD79"/>
<accession>A0AAQ3QD79</accession>
<dbReference type="GO" id="GO:0015276">
    <property type="term" value="F:ligand-gated monoatomic ion channel activity"/>
    <property type="evidence" value="ECO:0007669"/>
    <property type="project" value="InterPro"/>
</dbReference>
<dbReference type="InterPro" id="IPR015683">
    <property type="entry name" value="Ionotropic_Glu_rcpt"/>
</dbReference>
<dbReference type="Gene3D" id="3.40.190.10">
    <property type="entry name" value="Periplasmic binding protein-like II"/>
    <property type="match status" value="2"/>
</dbReference>
<evidence type="ECO:0000256" key="4">
    <source>
        <dbReference type="ARBA" id="ARBA00022989"/>
    </source>
</evidence>